<feature type="chain" id="PRO_5040146566" evidence="1">
    <location>
        <begin position="20"/>
        <end position="90"/>
    </location>
</feature>
<keyword evidence="3" id="KW-1185">Reference proteome</keyword>
<dbReference type="EMBL" id="MU007019">
    <property type="protein sequence ID" value="KAF2433826.1"/>
    <property type="molecule type" value="Genomic_DNA"/>
</dbReference>
<gene>
    <name evidence="2" type="ORF">EJ08DRAFT_40706</name>
</gene>
<protein>
    <submittedName>
        <fullName evidence="2">Uncharacterized protein</fullName>
    </submittedName>
</protein>
<name>A0A9P4NZA0_9PEZI</name>
<reference evidence="2" key="1">
    <citation type="journal article" date="2020" name="Stud. Mycol.">
        <title>101 Dothideomycetes genomes: a test case for predicting lifestyles and emergence of pathogens.</title>
        <authorList>
            <person name="Haridas S."/>
            <person name="Albert R."/>
            <person name="Binder M."/>
            <person name="Bloem J."/>
            <person name="Labutti K."/>
            <person name="Salamov A."/>
            <person name="Andreopoulos B."/>
            <person name="Baker S."/>
            <person name="Barry K."/>
            <person name="Bills G."/>
            <person name="Bluhm B."/>
            <person name="Cannon C."/>
            <person name="Castanera R."/>
            <person name="Culley D."/>
            <person name="Daum C."/>
            <person name="Ezra D."/>
            <person name="Gonzalez J."/>
            <person name="Henrissat B."/>
            <person name="Kuo A."/>
            <person name="Liang C."/>
            <person name="Lipzen A."/>
            <person name="Lutzoni F."/>
            <person name="Magnuson J."/>
            <person name="Mondo S."/>
            <person name="Nolan M."/>
            <person name="Ohm R."/>
            <person name="Pangilinan J."/>
            <person name="Park H.-J."/>
            <person name="Ramirez L."/>
            <person name="Alfaro M."/>
            <person name="Sun H."/>
            <person name="Tritt A."/>
            <person name="Yoshinaga Y."/>
            <person name="Zwiers L.-H."/>
            <person name="Turgeon B."/>
            <person name="Goodwin S."/>
            <person name="Spatafora J."/>
            <person name="Crous P."/>
            <person name="Grigoriev I."/>
        </authorList>
    </citation>
    <scope>NUCLEOTIDE SEQUENCE</scope>
    <source>
        <strain evidence="2">CBS 130266</strain>
    </source>
</reference>
<organism evidence="2 3">
    <name type="scientific">Tothia fuscella</name>
    <dbReference type="NCBI Taxonomy" id="1048955"/>
    <lineage>
        <taxon>Eukaryota</taxon>
        <taxon>Fungi</taxon>
        <taxon>Dikarya</taxon>
        <taxon>Ascomycota</taxon>
        <taxon>Pezizomycotina</taxon>
        <taxon>Dothideomycetes</taxon>
        <taxon>Pleosporomycetidae</taxon>
        <taxon>Venturiales</taxon>
        <taxon>Cylindrosympodiaceae</taxon>
        <taxon>Tothia</taxon>
    </lineage>
</organism>
<evidence type="ECO:0000256" key="1">
    <source>
        <dbReference type="SAM" id="SignalP"/>
    </source>
</evidence>
<dbReference type="AlphaFoldDB" id="A0A9P4NZA0"/>
<feature type="signal peptide" evidence="1">
    <location>
        <begin position="1"/>
        <end position="19"/>
    </location>
</feature>
<accession>A0A9P4NZA0</accession>
<comment type="caution">
    <text evidence="2">The sequence shown here is derived from an EMBL/GenBank/DDBJ whole genome shotgun (WGS) entry which is preliminary data.</text>
</comment>
<sequence length="90" mass="10702">MFHLSSVLESFTWLQFCHACQETLPSELYCLTRLSKLRCSDFPIWLNLLLYLTSTNLATLQSQLQDDRSLHWLQIYSLAQVQQHKYLHRS</sequence>
<evidence type="ECO:0000313" key="2">
    <source>
        <dbReference type="EMBL" id="KAF2433826.1"/>
    </source>
</evidence>
<evidence type="ECO:0000313" key="3">
    <source>
        <dbReference type="Proteomes" id="UP000800235"/>
    </source>
</evidence>
<keyword evidence="1" id="KW-0732">Signal</keyword>
<dbReference type="Proteomes" id="UP000800235">
    <property type="component" value="Unassembled WGS sequence"/>
</dbReference>
<proteinExistence type="predicted"/>